<dbReference type="EMBL" id="CP097218">
    <property type="protein sequence ID" value="UQN30372.1"/>
    <property type="molecule type" value="Genomic_DNA"/>
</dbReference>
<evidence type="ECO:0000313" key="4">
    <source>
        <dbReference type="Proteomes" id="UP001055868"/>
    </source>
</evidence>
<dbReference type="InterPro" id="IPR007037">
    <property type="entry name" value="SIP_rossman_dom"/>
</dbReference>
<gene>
    <name evidence="3" type="ORF">M4486_03235</name>
</gene>
<dbReference type="InterPro" id="IPR017927">
    <property type="entry name" value="FAD-bd_FR_type"/>
</dbReference>
<organism evidence="3 4">
    <name type="scientific">Brachybacterium kimchii</name>
    <dbReference type="NCBI Taxonomy" id="2942909"/>
    <lineage>
        <taxon>Bacteria</taxon>
        <taxon>Bacillati</taxon>
        <taxon>Actinomycetota</taxon>
        <taxon>Actinomycetes</taxon>
        <taxon>Micrococcales</taxon>
        <taxon>Dermabacteraceae</taxon>
        <taxon>Brachybacterium</taxon>
    </lineage>
</organism>
<dbReference type="InterPro" id="IPR039374">
    <property type="entry name" value="SIP_fam"/>
</dbReference>
<dbReference type="InterPro" id="IPR013113">
    <property type="entry name" value="SIP_FAD-bd"/>
</dbReference>
<dbReference type="Proteomes" id="UP001055868">
    <property type="component" value="Chromosome"/>
</dbReference>
<proteinExistence type="predicted"/>
<dbReference type="Pfam" id="PF08021">
    <property type="entry name" value="FAD_binding_9"/>
    <property type="match status" value="1"/>
</dbReference>
<evidence type="ECO:0000256" key="1">
    <source>
        <dbReference type="SAM" id="MobiDB-lite"/>
    </source>
</evidence>
<feature type="domain" description="FAD-binding FR-type" evidence="2">
    <location>
        <begin position="23"/>
        <end position="150"/>
    </location>
</feature>
<dbReference type="CDD" id="cd06193">
    <property type="entry name" value="siderophore_interacting"/>
    <property type="match status" value="1"/>
</dbReference>
<sequence length="286" mass="30951">MSDATGSGTAAPTPKDRGKRPPRPQAVLEVIGKQRITPNLLRVIVGGDQVGVLNDNDSTDKYLKLLLPQPGSGLQPPYDMEGLRETAPESMPSRRTYTVRSWDREKQLLALDFVLHGEGTVDGIAAAWADAVLPGDVVAANGAGGGYAPDPKTGFHLLIGDHSALPAIASALEAMEPGARGIALVQLDHAEDQQDIDHPEGVELRWLIGDREQLVSETEGLDLPEDGLQVFAHGERGIIKQIRRNLVKERGIDRSLISISAYWAAGRVEDQFQAEKREPVGRIDED</sequence>
<protein>
    <submittedName>
        <fullName evidence="3">Siderophore-interacting protein</fullName>
    </submittedName>
</protein>
<evidence type="ECO:0000259" key="2">
    <source>
        <dbReference type="PROSITE" id="PS51384"/>
    </source>
</evidence>
<dbReference type="PANTHER" id="PTHR30157:SF0">
    <property type="entry name" value="NADPH-DEPENDENT FERRIC-CHELATE REDUCTASE"/>
    <property type="match status" value="1"/>
</dbReference>
<name>A0ABY4N747_9MICO</name>
<dbReference type="PANTHER" id="PTHR30157">
    <property type="entry name" value="FERRIC REDUCTASE, NADPH-DEPENDENT"/>
    <property type="match status" value="1"/>
</dbReference>
<dbReference type="Gene3D" id="2.40.30.10">
    <property type="entry name" value="Translation factors"/>
    <property type="match status" value="1"/>
</dbReference>
<keyword evidence="4" id="KW-1185">Reference proteome</keyword>
<evidence type="ECO:0000313" key="3">
    <source>
        <dbReference type="EMBL" id="UQN30372.1"/>
    </source>
</evidence>
<dbReference type="InterPro" id="IPR039261">
    <property type="entry name" value="FNR_nucleotide-bd"/>
</dbReference>
<dbReference type="RefSeq" id="WP_249479608.1">
    <property type="nucleotide sequence ID" value="NZ_CP097218.1"/>
</dbReference>
<dbReference type="PROSITE" id="PS51384">
    <property type="entry name" value="FAD_FR"/>
    <property type="match status" value="1"/>
</dbReference>
<feature type="compositionally biased region" description="Polar residues" evidence="1">
    <location>
        <begin position="1"/>
        <end position="10"/>
    </location>
</feature>
<dbReference type="Gene3D" id="3.40.50.80">
    <property type="entry name" value="Nucleotide-binding domain of ferredoxin-NADP reductase (FNR) module"/>
    <property type="match status" value="1"/>
</dbReference>
<accession>A0ABY4N747</accession>
<dbReference type="Pfam" id="PF04954">
    <property type="entry name" value="SIP"/>
    <property type="match status" value="1"/>
</dbReference>
<feature type="region of interest" description="Disordered" evidence="1">
    <location>
        <begin position="1"/>
        <end position="24"/>
    </location>
</feature>
<reference evidence="3" key="1">
    <citation type="submission" date="2022-05" db="EMBL/GenBank/DDBJ databases">
        <title>Genomic analysis of Brachybacterium sp. CBA3104.</title>
        <authorList>
            <person name="Roh S.W."/>
            <person name="Kim Y.B."/>
            <person name="Kim Y."/>
        </authorList>
    </citation>
    <scope>NUCLEOTIDE SEQUENCE</scope>
    <source>
        <strain evidence="3">CBA3104</strain>
    </source>
</reference>